<dbReference type="STRING" id="1798480.A2851_00815"/>
<feature type="transmembrane region" description="Helical" evidence="1">
    <location>
        <begin position="33"/>
        <end position="58"/>
    </location>
</feature>
<keyword evidence="1" id="KW-0812">Transmembrane</keyword>
<evidence type="ECO:0000313" key="2">
    <source>
        <dbReference type="EMBL" id="OGG54193.1"/>
    </source>
</evidence>
<evidence type="ECO:0000313" key="3">
    <source>
        <dbReference type="Proteomes" id="UP000176863"/>
    </source>
</evidence>
<dbReference type="EMBL" id="MFKT01000001">
    <property type="protein sequence ID" value="OGG54193.1"/>
    <property type="molecule type" value="Genomic_DNA"/>
</dbReference>
<dbReference type="Proteomes" id="UP000176863">
    <property type="component" value="Unassembled WGS sequence"/>
</dbReference>
<dbReference type="AlphaFoldDB" id="A0A1F6CYD6"/>
<keyword evidence="1" id="KW-1133">Transmembrane helix</keyword>
<comment type="caution">
    <text evidence="2">The sequence shown here is derived from an EMBL/GenBank/DDBJ whole genome shotgun (WGS) entry which is preliminary data.</text>
</comment>
<protein>
    <submittedName>
        <fullName evidence="2">Uncharacterized protein</fullName>
    </submittedName>
</protein>
<keyword evidence="1" id="KW-0472">Membrane</keyword>
<accession>A0A1F6CYD6</accession>
<gene>
    <name evidence="2" type="ORF">A2851_00815</name>
</gene>
<sequence>MDEKNILALQCIRGNSVAELTPLQLLIEPYADIIVVFWWILWISVVVYICIRIIAAYVSARDAP</sequence>
<proteinExistence type="predicted"/>
<evidence type="ECO:0000256" key="1">
    <source>
        <dbReference type="SAM" id="Phobius"/>
    </source>
</evidence>
<name>A0A1F6CYD6_9BACT</name>
<reference evidence="2 3" key="1">
    <citation type="journal article" date="2016" name="Nat. Commun.">
        <title>Thousands of microbial genomes shed light on interconnected biogeochemical processes in an aquifer system.</title>
        <authorList>
            <person name="Anantharaman K."/>
            <person name="Brown C.T."/>
            <person name="Hug L.A."/>
            <person name="Sharon I."/>
            <person name="Castelle C.J."/>
            <person name="Probst A.J."/>
            <person name="Thomas B.C."/>
            <person name="Singh A."/>
            <person name="Wilkins M.J."/>
            <person name="Karaoz U."/>
            <person name="Brodie E.L."/>
            <person name="Williams K.H."/>
            <person name="Hubbard S.S."/>
            <person name="Banfield J.F."/>
        </authorList>
    </citation>
    <scope>NUCLEOTIDE SEQUENCE [LARGE SCALE GENOMIC DNA]</scope>
</reference>
<organism evidence="2 3">
    <name type="scientific">Candidatus Kaiserbacteria bacterium RIFCSPHIGHO2_01_FULL_53_29</name>
    <dbReference type="NCBI Taxonomy" id="1798480"/>
    <lineage>
        <taxon>Bacteria</taxon>
        <taxon>Candidatus Kaiseribacteriota</taxon>
    </lineage>
</organism>